<evidence type="ECO:0000259" key="3">
    <source>
        <dbReference type="Pfam" id="PF08125"/>
    </source>
</evidence>
<dbReference type="SUPFAM" id="SSF48179">
    <property type="entry name" value="6-phosphogluconate dehydrogenase C-terminal domain-like"/>
    <property type="match status" value="1"/>
</dbReference>
<dbReference type="PANTHER" id="PTHR43362">
    <property type="entry name" value="MANNITOL DEHYDROGENASE DSF1-RELATED"/>
    <property type="match status" value="1"/>
</dbReference>
<dbReference type="Pfam" id="PF01232">
    <property type="entry name" value="Mannitol_dh"/>
    <property type="match status" value="1"/>
</dbReference>
<dbReference type="Gene3D" id="3.40.50.720">
    <property type="entry name" value="NAD(P)-binding Rossmann-like Domain"/>
    <property type="match status" value="1"/>
</dbReference>
<keyword evidence="1" id="KW-0560">Oxidoreductase</keyword>
<dbReference type="InterPro" id="IPR013131">
    <property type="entry name" value="Mannitol_DH_N"/>
</dbReference>
<organism evidence="5 7">
    <name type="scientific">Segatella copri</name>
    <dbReference type="NCBI Taxonomy" id="165179"/>
    <lineage>
        <taxon>Bacteria</taxon>
        <taxon>Pseudomonadati</taxon>
        <taxon>Bacteroidota</taxon>
        <taxon>Bacteroidia</taxon>
        <taxon>Bacteroidales</taxon>
        <taxon>Prevotellaceae</taxon>
        <taxon>Segatella</taxon>
    </lineage>
</organism>
<dbReference type="Proteomes" id="UP000261245">
    <property type="component" value="Unassembled WGS sequence"/>
</dbReference>
<dbReference type="InterPro" id="IPR036291">
    <property type="entry name" value="NAD(P)-bd_dom_sf"/>
</dbReference>
<evidence type="ECO:0000313" key="5">
    <source>
        <dbReference type="EMBL" id="RHK11562.1"/>
    </source>
</evidence>
<comment type="caution">
    <text evidence="5">The sequence shown here is derived from an EMBL/GenBank/DDBJ whole genome shotgun (WGS) entry which is preliminary data.</text>
</comment>
<evidence type="ECO:0000313" key="4">
    <source>
        <dbReference type="EMBL" id="RGN11845.1"/>
    </source>
</evidence>
<name>A0A3E5AGW6_9BACT</name>
<proteinExistence type="predicted"/>
<reference evidence="6 7" key="1">
    <citation type="submission" date="2018-08" db="EMBL/GenBank/DDBJ databases">
        <title>A genome reference for cultivated species of the human gut microbiota.</title>
        <authorList>
            <person name="Zou Y."/>
            <person name="Xue W."/>
            <person name="Luo G."/>
        </authorList>
    </citation>
    <scope>NUCLEOTIDE SEQUENCE [LARGE SCALE GENOMIC DNA]</scope>
    <source>
        <strain evidence="5 7">AF46-2NS</strain>
        <strain evidence="4 6">OM06-11</strain>
    </source>
</reference>
<feature type="domain" description="Mannitol dehydrogenase N-terminal" evidence="2">
    <location>
        <begin position="42"/>
        <end position="255"/>
    </location>
</feature>
<dbReference type="InterPro" id="IPR050988">
    <property type="entry name" value="Mannitol_DH/Oxidoreductase"/>
</dbReference>
<dbReference type="SUPFAM" id="SSF51735">
    <property type="entry name" value="NAD(P)-binding Rossmann-fold domains"/>
    <property type="match status" value="1"/>
</dbReference>
<dbReference type="RefSeq" id="WP_117727268.1">
    <property type="nucleotide sequence ID" value="NZ_QRSU01000010.1"/>
</dbReference>
<dbReference type="Gene3D" id="1.10.1040.10">
    <property type="entry name" value="N-(1-d-carboxylethyl)-l-norvaline Dehydrogenase, domain 2"/>
    <property type="match status" value="1"/>
</dbReference>
<dbReference type="GO" id="GO:0016616">
    <property type="term" value="F:oxidoreductase activity, acting on the CH-OH group of donors, NAD or NADP as acceptor"/>
    <property type="evidence" value="ECO:0007669"/>
    <property type="project" value="TreeGrafter"/>
</dbReference>
<dbReference type="InterPro" id="IPR008927">
    <property type="entry name" value="6-PGluconate_DH-like_C_sf"/>
</dbReference>
<dbReference type="EMBL" id="QSUC01000004">
    <property type="protein sequence ID" value="RGN11845.1"/>
    <property type="molecule type" value="Genomic_DNA"/>
</dbReference>
<dbReference type="InterPro" id="IPR013328">
    <property type="entry name" value="6PGD_dom2"/>
</dbReference>
<dbReference type="AlphaFoldDB" id="A0A3E5AGW6"/>
<feature type="domain" description="Mannitol dehydrogenase C-terminal" evidence="3">
    <location>
        <begin position="310"/>
        <end position="510"/>
    </location>
</feature>
<dbReference type="InterPro" id="IPR013118">
    <property type="entry name" value="Mannitol_DH_C"/>
</dbReference>
<accession>A0A3E5AGW6</accession>
<evidence type="ECO:0000256" key="1">
    <source>
        <dbReference type="ARBA" id="ARBA00023002"/>
    </source>
</evidence>
<sequence length="529" mass="59063">MKLNEILSDSFNAAEWEAKGYELPKYDIAAVAKKTHDEPTWVHFGAGNIFRAFPAAILNDALNTGKYDRGVIVAESFDYEIIDKAYRPYNNLSLLVSLQSNGTIEKKVIASITESLKADKQFADDWARLVQIFQAPTLQMVTFTITEKGYSFNDADLARGLDAVFAMGKLTALLYERYKAGKLPLTLQSTDNCSHNGDHVKAGVKAYAERWAQDGIVEAGFVDYINDSSKITYPWSMIDKITPRPHEKVQAMLVEDGFEDNNTIITEKHTFTAPFVNAEEVQYLVCEDTYTNGRPPLELGGALYTSRKTVDEVETMKVTTCLNPLHTAMSIYGCMLDYTLISAEMADEDLRAFIQKIGYIEAMPVVTDPGVLNPYEFIGTVINKRLPNPFMPDAPQRIATDTSQKLSIRFGETIKKYIDRGLDKSNLVLIPLVLAGYARYLKALDDNLKPFEPSSDPLLAELQAIVAPLEVGKADQDYSCLKNLYSRKDVFGLDLYEAGFGEQIEGMVKELFAGEGAVRKTLHKYVSAR</sequence>
<dbReference type="EMBL" id="QRNB01000015">
    <property type="protein sequence ID" value="RHK11562.1"/>
    <property type="molecule type" value="Genomic_DNA"/>
</dbReference>
<evidence type="ECO:0000313" key="7">
    <source>
        <dbReference type="Proteomes" id="UP000286211"/>
    </source>
</evidence>
<dbReference type="Pfam" id="PF08125">
    <property type="entry name" value="Mannitol_dh_C"/>
    <property type="match status" value="1"/>
</dbReference>
<evidence type="ECO:0000313" key="6">
    <source>
        <dbReference type="Proteomes" id="UP000261245"/>
    </source>
</evidence>
<protein>
    <submittedName>
        <fullName evidence="5">Mannitol dehydrogenase family protein</fullName>
    </submittedName>
</protein>
<dbReference type="Proteomes" id="UP000286211">
    <property type="component" value="Unassembled WGS sequence"/>
</dbReference>
<gene>
    <name evidence="5" type="ORF">DW079_04405</name>
    <name evidence="4" type="ORF">DXB80_02870</name>
</gene>
<evidence type="ECO:0000259" key="2">
    <source>
        <dbReference type="Pfam" id="PF01232"/>
    </source>
</evidence>
<dbReference type="PANTHER" id="PTHR43362:SF1">
    <property type="entry name" value="MANNITOL DEHYDROGENASE 2-RELATED"/>
    <property type="match status" value="1"/>
</dbReference>